<evidence type="ECO:0000256" key="6">
    <source>
        <dbReference type="ARBA" id="ARBA00049183"/>
    </source>
</evidence>
<dbReference type="PANTHER" id="PTHR42755">
    <property type="entry name" value="3-DEOXY-MANNO-OCTULOSONATE CYTIDYLYLTRANSFERASE"/>
    <property type="match status" value="1"/>
</dbReference>
<gene>
    <name evidence="9" type="ORF">ACFPP7_08455</name>
</gene>
<evidence type="ECO:0000259" key="8">
    <source>
        <dbReference type="Pfam" id="PF04413"/>
    </source>
</evidence>
<evidence type="ECO:0000256" key="4">
    <source>
        <dbReference type="ARBA" id="ARBA00022679"/>
    </source>
</evidence>
<evidence type="ECO:0000256" key="5">
    <source>
        <dbReference type="ARBA" id="ARBA00031445"/>
    </source>
</evidence>
<dbReference type="Proteomes" id="UP001596084">
    <property type="component" value="Unassembled WGS sequence"/>
</dbReference>
<dbReference type="InterPro" id="IPR039901">
    <property type="entry name" value="Kdotransferase"/>
</dbReference>
<proteinExistence type="inferred from homology"/>
<organism evidence="9 10">
    <name type="scientific">Polaromonas jejuensis</name>
    <dbReference type="NCBI Taxonomy" id="457502"/>
    <lineage>
        <taxon>Bacteria</taxon>
        <taxon>Pseudomonadati</taxon>
        <taxon>Pseudomonadota</taxon>
        <taxon>Betaproteobacteria</taxon>
        <taxon>Burkholderiales</taxon>
        <taxon>Comamonadaceae</taxon>
        <taxon>Polaromonas</taxon>
    </lineage>
</organism>
<keyword evidence="7" id="KW-0448">Lipopolysaccharide biosynthesis</keyword>
<comment type="pathway">
    <text evidence="1 7">Bacterial outer membrane biogenesis; LPS core biosynthesis.</text>
</comment>
<dbReference type="SUPFAM" id="SSF53756">
    <property type="entry name" value="UDP-Glycosyltransferase/glycogen phosphorylase"/>
    <property type="match status" value="1"/>
</dbReference>
<evidence type="ECO:0000313" key="10">
    <source>
        <dbReference type="Proteomes" id="UP001596084"/>
    </source>
</evidence>
<name>A0ABW0Q7V3_9BURK</name>
<comment type="similarity">
    <text evidence="7">Belongs to the glycosyltransferase group 1 family.</text>
</comment>
<dbReference type="InterPro" id="IPR038107">
    <property type="entry name" value="Glycos_transf_N_sf"/>
</dbReference>
<dbReference type="GO" id="GO:0016740">
    <property type="term" value="F:transferase activity"/>
    <property type="evidence" value="ECO:0007669"/>
    <property type="project" value="UniProtKB-KW"/>
</dbReference>
<dbReference type="Gene3D" id="3.40.50.2000">
    <property type="entry name" value="Glycogen Phosphorylase B"/>
    <property type="match status" value="1"/>
</dbReference>
<evidence type="ECO:0000256" key="3">
    <source>
        <dbReference type="ARBA" id="ARBA00019077"/>
    </source>
</evidence>
<dbReference type="PANTHER" id="PTHR42755:SF1">
    <property type="entry name" value="3-DEOXY-D-MANNO-OCTULOSONIC ACID TRANSFERASE, MITOCHONDRIAL-RELATED"/>
    <property type="match status" value="1"/>
</dbReference>
<feature type="domain" description="3-deoxy-D-manno-octulosonic-acid transferase N-terminal" evidence="8">
    <location>
        <begin position="37"/>
        <end position="218"/>
    </location>
</feature>
<keyword evidence="7" id="KW-1003">Cell membrane</keyword>
<dbReference type="InterPro" id="IPR007507">
    <property type="entry name" value="Glycos_transf_N"/>
</dbReference>
<keyword evidence="4 7" id="KW-0808">Transferase</keyword>
<dbReference type="EMBL" id="JBHSMX010000012">
    <property type="protein sequence ID" value="MFC5520949.1"/>
    <property type="molecule type" value="Genomic_DNA"/>
</dbReference>
<dbReference type="RefSeq" id="WP_068833607.1">
    <property type="nucleotide sequence ID" value="NZ_JBHSMX010000012.1"/>
</dbReference>
<comment type="catalytic activity">
    <reaction evidence="6 7">
        <text>lipid IVA (E. coli) + CMP-3-deoxy-beta-D-manno-octulosonate = alpha-Kdo-(2-&gt;6)-lipid IVA (E. coli) + CMP + H(+)</text>
        <dbReference type="Rhea" id="RHEA:28066"/>
        <dbReference type="ChEBI" id="CHEBI:15378"/>
        <dbReference type="ChEBI" id="CHEBI:58603"/>
        <dbReference type="ChEBI" id="CHEBI:60364"/>
        <dbReference type="ChEBI" id="CHEBI:60377"/>
        <dbReference type="ChEBI" id="CHEBI:85987"/>
        <dbReference type="EC" id="2.4.99.12"/>
    </reaction>
</comment>
<comment type="function">
    <text evidence="7">Involved in lipopolysaccharide (LPS) biosynthesis. Catalyzes the transfer of 3-deoxy-D-manno-octulosonate (Kdo) residue(s) from CMP-Kdo to lipid IV(A), the tetraacyldisaccharide-1,4'-bisphosphate precursor of lipid A.</text>
</comment>
<dbReference type="EC" id="2.4.99.12" evidence="2 7"/>
<keyword evidence="7" id="KW-0472">Membrane</keyword>
<keyword evidence="10" id="KW-1185">Reference proteome</keyword>
<evidence type="ECO:0000256" key="2">
    <source>
        <dbReference type="ARBA" id="ARBA00012621"/>
    </source>
</evidence>
<dbReference type="Pfam" id="PF04413">
    <property type="entry name" value="Glycos_transf_N"/>
    <property type="match status" value="1"/>
</dbReference>
<protein>
    <recommendedName>
        <fullName evidence="3 7">3-deoxy-D-manno-octulosonic acid transferase</fullName>
        <shortName evidence="7">Kdo transferase</shortName>
        <ecNumber evidence="2 7">2.4.99.12</ecNumber>
    </recommendedName>
    <alternativeName>
        <fullName evidence="5 7">Lipid IV(A) 3-deoxy-D-manno-octulosonic acid transferase</fullName>
    </alternativeName>
</protein>
<accession>A0ABW0Q7V3</accession>
<evidence type="ECO:0000256" key="1">
    <source>
        <dbReference type="ARBA" id="ARBA00004713"/>
    </source>
</evidence>
<evidence type="ECO:0000313" key="9">
    <source>
        <dbReference type="EMBL" id="MFC5520949.1"/>
    </source>
</evidence>
<sequence>MNGVAHGLYSALMTLGQPLLRRKLARRGQKEPGYLEAVEERFGRYSQPAETRAELVWVHAVSLGETRTAAILLKALRAQQPALRLLLTHGTATGREEGRALLKALGQPGDIQVWQPWDSPAAVALFFSHFKPRLGLLMETEIWPNLVTEAQARAMPLVLVNGRLSAKSLKQAEGMALLSRPAYGALSAVYAQTEADAGRFRRLGAPVAGVFGNLKFDATPNAAQLAQGQAWRQALTQPVIMFASSREGEEDEFLKKIVAVAQANRAVPAINSVANGTAKPFKALIVPRHPQRFDEVAALVAQHGLRVSRRSSWVGSPVESDEAMSADVWLGDSLGEMALYYGLSDVALLGGSFAPLGGQNLIEAAACGCPVVMGPHTFNFSEAAELAEAEGAARRVAEMPEAVNAALGLVNDSPALAQAVAAGMAFAERNRGATARTLDALRGYL</sequence>
<comment type="subcellular location">
    <subcellularLocation>
        <location evidence="7">Cell membrane</location>
    </subcellularLocation>
</comment>
<evidence type="ECO:0000256" key="7">
    <source>
        <dbReference type="RuleBase" id="RU365103"/>
    </source>
</evidence>
<dbReference type="Gene3D" id="3.40.50.11720">
    <property type="entry name" value="3-Deoxy-D-manno-octulosonic-acid transferase, N-terminal domain"/>
    <property type="match status" value="1"/>
</dbReference>
<reference evidence="10" key="1">
    <citation type="journal article" date="2019" name="Int. J. Syst. Evol. Microbiol.">
        <title>The Global Catalogue of Microorganisms (GCM) 10K type strain sequencing project: providing services to taxonomists for standard genome sequencing and annotation.</title>
        <authorList>
            <consortium name="The Broad Institute Genomics Platform"/>
            <consortium name="The Broad Institute Genome Sequencing Center for Infectious Disease"/>
            <person name="Wu L."/>
            <person name="Ma J."/>
        </authorList>
    </citation>
    <scope>NUCLEOTIDE SEQUENCE [LARGE SCALE GENOMIC DNA]</scope>
    <source>
        <strain evidence="10">CGMCC 4.7277</strain>
    </source>
</reference>
<comment type="caution">
    <text evidence="9">The sequence shown here is derived from an EMBL/GenBank/DDBJ whole genome shotgun (WGS) entry which is preliminary data.</text>
</comment>